<name>A0A409WZX3_9AGAR</name>
<protein>
    <recommendedName>
        <fullName evidence="3">F-box domain-containing protein</fullName>
    </recommendedName>
</protein>
<gene>
    <name evidence="1" type="ORF">CVT24_007548</name>
</gene>
<dbReference type="SUPFAM" id="SSF52047">
    <property type="entry name" value="RNI-like"/>
    <property type="match status" value="1"/>
</dbReference>
<sequence length="388" mass="44388">MWNANIDLIPSAWEYCDATQVPEFLEMCFQKSHQRLRSLSVNTQDPGMSLNMQVCILPASQYCLRRLYIASRHLSELSSDLLFPVLETLFVHLIDDDPEHAVSIHWRSFPQLKQFYISQESGYKDLSFRQTVLLQPIVPVPLVELSLRSVKATDILSILSTISSIEHLSIEDIEFDLDTDQLCECPNLRFLSLDSSFILAYIAAPRLRILHVDGIMPTPITLTEFLSRSVVLETLATSCIEPAMLELLPHLKRLLIVGNNRCFPDILSDLAHNRLSMEYLARLDKISIVATRLNSKVYPAENWHFRMSMLCFLSHLESGPGLTIDIWIPHFHTSEPVRHDNGDHPRIYLNGKPIKRTVMAKTPHLAIMSRQARNEISTEMASQLVYEL</sequence>
<comment type="caution">
    <text evidence="1">The sequence shown here is derived from an EMBL/GenBank/DDBJ whole genome shotgun (WGS) entry which is preliminary data.</text>
</comment>
<dbReference type="InParanoid" id="A0A409WZX3"/>
<dbReference type="Proteomes" id="UP000284842">
    <property type="component" value="Unassembled WGS sequence"/>
</dbReference>
<reference evidence="1 2" key="1">
    <citation type="journal article" date="2018" name="Evol. Lett.">
        <title>Horizontal gene cluster transfer increased hallucinogenic mushroom diversity.</title>
        <authorList>
            <person name="Reynolds H.T."/>
            <person name="Vijayakumar V."/>
            <person name="Gluck-Thaler E."/>
            <person name="Korotkin H.B."/>
            <person name="Matheny P.B."/>
            <person name="Slot J.C."/>
        </authorList>
    </citation>
    <scope>NUCLEOTIDE SEQUENCE [LARGE SCALE GENOMIC DNA]</scope>
    <source>
        <strain evidence="1 2">2629</strain>
    </source>
</reference>
<evidence type="ECO:0000313" key="2">
    <source>
        <dbReference type="Proteomes" id="UP000284842"/>
    </source>
</evidence>
<evidence type="ECO:0000313" key="1">
    <source>
        <dbReference type="EMBL" id="PPQ84047.1"/>
    </source>
</evidence>
<dbReference type="AlphaFoldDB" id="A0A409WZX3"/>
<dbReference type="InterPro" id="IPR032675">
    <property type="entry name" value="LRR_dom_sf"/>
</dbReference>
<accession>A0A409WZX3</accession>
<proteinExistence type="predicted"/>
<dbReference type="Gene3D" id="3.80.10.10">
    <property type="entry name" value="Ribonuclease Inhibitor"/>
    <property type="match status" value="1"/>
</dbReference>
<evidence type="ECO:0008006" key="3">
    <source>
        <dbReference type="Google" id="ProtNLM"/>
    </source>
</evidence>
<dbReference type="EMBL" id="NHTK01004949">
    <property type="protein sequence ID" value="PPQ84047.1"/>
    <property type="molecule type" value="Genomic_DNA"/>
</dbReference>
<keyword evidence="2" id="KW-1185">Reference proteome</keyword>
<organism evidence="1 2">
    <name type="scientific">Panaeolus cyanescens</name>
    <dbReference type="NCBI Taxonomy" id="181874"/>
    <lineage>
        <taxon>Eukaryota</taxon>
        <taxon>Fungi</taxon>
        <taxon>Dikarya</taxon>
        <taxon>Basidiomycota</taxon>
        <taxon>Agaricomycotina</taxon>
        <taxon>Agaricomycetes</taxon>
        <taxon>Agaricomycetidae</taxon>
        <taxon>Agaricales</taxon>
        <taxon>Agaricineae</taxon>
        <taxon>Galeropsidaceae</taxon>
        <taxon>Panaeolus</taxon>
    </lineage>
</organism>